<sequence length="317" mass="33272">MRKAAVMLGLGLGGALAAWSPGQAAHAPMTPETIPCQVPPGWDQVAAQGAKVVVFGEMHGTREAPAFVGNLACALAAKGERVLVAVEHDAINDDDFQKAWAMPDALFVPALTKAGWAERDDGVGSESMLAMLVALHHEARTGRRIDIVAFSGVKDEGQARQFAQLPGQGPHDAAQAENIRIAAARQPYDHVLVLAGNTHARKRPVTYAPIPFDPMAMRLARSVPVIALNMTSAGGSSWTCELKPGVVAKPHAPNTDADVECAAHPLGKDADLDRAPFIALGSLPGQQPDPDYDGVFWLGPVSASPPAVPAQSPKRTP</sequence>
<feature type="chain" id="PRO_5007549138" description="Haem-binding uptake Tiki superfamily ChaN domain-containing protein" evidence="1">
    <location>
        <begin position="18"/>
        <end position="317"/>
    </location>
</feature>
<evidence type="ECO:0000313" key="2">
    <source>
        <dbReference type="EMBL" id="KTW00818.1"/>
    </source>
</evidence>
<dbReference type="OrthoDB" id="1409169at2"/>
<dbReference type="AlphaFoldDB" id="A0A147IYV4"/>
<reference evidence="2 3" key="1">
    <citation type="journal article" date="2016" name="Front. Microbiol.">
        <title>Genomic Resource of Rice Seed Associated Bacteria.</title>
        <authorList>
            <person name="Midha S."/>
            <person name="Bansal K."/>
            <person name="Sharma S."/>
            <person name="Kumar N."/>
            <person name="Patil P.P."/>
            <person name="Chaudhry V."/>
            <person name="Patil P.B."/>
        </authorList>
    </citation>
    <scope>NUCLEOTIDE SEQUENCE [LARGE SCALE GENOMIC DNA]</scope>
    <source>
        <strain evidence="2 3">SB4</strain>
    </source>
</reference>
<accession>A0A147IYV4</accession>
<dbReference type="Proteomes" id="UP000074072">
    <property type="component" value="Unassembled WGS sequence"/>
</dbReference>
<gene>
    <name evidence="2" type="ORF">SB4_06485</name>
</gene>
<dbReference type="EMBL" id="LDTE01000033">
    <property type="protein sequence ID" value="KTW00818.1"/>
    <property type="molecule type" value="Genomic_DNA"/>
</dbReference>
<name>A0A147IYV4_9SPHN</name>
<evidence type="ECO:0000256" key="1">
    <source>
        <dbReference type="SAM" id="SignalP"/>
    </source>
</evidence>
<proteinExistence type="predicted"/>
<dbReference type="RefSeq" id="WP_058751904.1">
    <property type="nucleotide sequence ID" value="NZ_LDTE01000033.1"/>
</dbReference>
<organism evidence="2 3">
    <name type="scientific">Sphingomonas sanguinis</name>
    <dbReference type="NCBI Taxonomy" id="33051"/>
    <lineage>
        <taxon>Bacteria</taxon>
        <taxon>Pseudomonadati</taxon>
        <taxon>Pseudomonadota</taxon>
        <taxon>Alphaproteobacteria</taxon>
        <taxon>Sphingomonadales</taxon>
        <taxon>Sphingomonadaceae</taxon>
        <taxon>Sphingomonas</taxon>
    </lineage>
</organism>
<dbReference type="SUPFAM" id="SSF159501">
    <property type="entry name" value="EreA/ChaN-like"/>
    <property type="match status" value="1"/>
</dbReference>
<protein>
    <recommendedName>
        <fullName evidence="4">Haem-binding uptake Tiki superfamily ChaN domain-containing protein</fullName>
    </recommendedName>
</protein>
<dbReference type="PATRIC" id="fig|33051.4.peg.1966"/>
<feature type="signal peptide" evidence="1">
    <location>
        <begin position="1"/>
        <end position="17"/>
    </location>
</feature>
<comment type="caution">
    <text evidence="2">The sequence shown here is derived from an EMBL/GenBank/DDBJ whole genome shotgun (WGS) entry which is preliminary data.</text>
</comment>
<evidence type="ECO:0008006" key="4">
    <source>
        <dbReference type="Google" id="ProtNLM"/>
    </source>
</evidence>
<keyword evidence="1" id="KW-0732">Signal</keyword>
<evidence type="ECO:0000313" key="3">
    <source>
        <dbReference type="Proteomes" id="UP000074072"/>
    </source>
</evidence>